<evidence type="ECO:0000256" key="9">
    <source>
        <dbReference type="HAMAP-Rule" id="MF_00161"/>
    </source>
</evidence>
<feature type="active site" evidence="9">
    <location>
        <position position="130"/>
    </location>
</feature>
<evidence type="ECO:0000313" key="12">
    <source>
        <dbReference type="Proteomes" id="UP000236394"/>
    </source>
</evidence>
<evidence type="ECO:0000256" key="10">
    <source>
        <dbReference type="RuleBase" id="RU004181"/>
    </source>
</evidence>
<evidence type="ECO:0000256" key="6">
    <source>
        <dbReference type="ARBA" id="ARBA00022801"/>
    </source>
</evidence>
<dbReference type="EMBL" id="NBZD01000001">
    <property type="protein sequence ID" value="PNH19755.1"/>
    <property type="molecule type" value="Genomic_DNA"/>
</dbReference>
<dbReference type="Proteomes" id="UP000236394">
    <property type="component" value="Unassembled WGS sequence"/>
</dbReference>
<gene>
    <name evidence="9" type="primary">lspA</name>
    <name evidence="11" type="ORF">B7R76_02430</name>
</gene>
<keyword evidence="5 9" id="KW-0064">Aspartyl protease</keyword>
<evidence type="ECO:0000256" key="8">
    <source>
        <dbReference type="ARBA" id="ARBA00023136"/>
    </source>
</evidence>
<evidence type="ECO:0000256" key="1">
    <source>
        <dbReference type="ARBA" id="ARBA00006139"/>
    </source>
</evidence>
<keyword evidence="6 9" id="KW-0378">Hydrolase</keyword>
<dbReference type="HAMAP" id="MF_00161">
    <property type="entry name" value="LspA"/>
    <property type="match status" value="1"/>
</dbReference>
<comment type="caution">
    <text evidence="11">The sequence shown here is derived from an EMBL/GenBank/DDBJ whole genome shotgun (WGS) entry which is preliminary data.</text>
</comment>
<dbReference type="InterPro" id="IPR001872">
    <property type="entry name" value="Peptidase_A8"/>
</dbReference>
<comment type="subcellular location">
    <subcellularLocation>
        <location evidence="9">Cell membrane</location>
        <topology evidence="9">Multi-pass membrane protein</topology>
    </subcellularLocation>
</comment>
<keyword evidence="4 9" id="KW-0812">Transmembrane</keyword>
<dbReference type="Pfam" id="PF01252">
    <property type="entry name" value="Peptidase_A8"/>
    <property type="match status" value="1"/>
</dbReference>
<dbReference type="UniPathway" id="UPA00665"/>
<keyword evidence="2 9" id="KW-1003">Cell membrane</keyword>
<feature type="transmembrane region" description="Helical" evidence="9">
    <location>
        <begin position="58"/>
        <end position="81"/>
    </location>
</feature>
<evidence type="ECO:0000313" key="11">
    <source>
        <dbReference type="EMBL" id="PNH19755.1"/>
    </source>
</evidence>
<dbReference type="NCBIfam" id="TIGR00077">
    <property type="entry name" value="lspA"/>
    <property type="match status" value="1"/>
</dbReference>
<feature type="active site" evidence="9">
    <location>
        <position position="112"/>
    </location>
</feature>
<evidence type="ECO:0000256" key="3">
    <source>
        <dbReference type="ARBA" id="ARBA00022670"/>
    </source>
</evidence>
<dbReference type="PANTHER" id="PTHR33695:SF1">
    <property type="entry name" value="LIPOPROTEIN SIGNAL PEPTIDASE"/>
    <property type="match status" value="1"/>
</dbReference>
<proteinExistence type="inferred from homology"/>
<keyword evidence="3 9" id="KW-0645">Protease</keyword>
<dbReference type="PANTHER" id="PTHR33695">
    <property type="entry name" value="LIPOPROTEIN SIGNAL PEPTIDASE"/>
    <property type="match status" value="1"/>
</dbReference>
<evidence type="ECO:0000256" key="5">
    <source>
        <dbReference type="ARBA" id="ARBA00022750"/>
    </source>
</evidence>
<comment type="function">
    <text evidence="9">This protein specifically catalyzes the removal of signal peptides from prolipoproteins.</text>
</comment>
<name>A0A2J8B4Q3_9FIRM</name>
<comment type="similarity">
    <text evidence="1 9 10">Belongs to the peptidase A8 family.</text>
</comment>
<sequence length="161" mass="17536">MIYLLIILLGIAADQAVKLSVIRHLQDGELLTVISNFFNITKTVNRGAAWSFLAGQAWGIYLLTAISAVALVVLLVCVYSTKEKVNRFGLSLMAAGCAGNLIDRVLYRGVVDMFAFNFGSFHYPVFNVADICLVIGTLIFVLFSSFKKNGGKDDHRIGLAA</sequence>
<evidence type="ECO:0000256" key="2">
    <source>
        <dbReference type="ARBA" id="ARBA00022475"/>
    </source>
</evidence>
<comment type="pathway">
    <text evidence="9">Protein modification; lipoprotein biosynthesis (signal peptide cleavage).</text>
</comment>
<evidence type="ECO:0000256" key="7">
    <source>
        <dbReference type="ARBA" id="ARBA00022989"/>
    </source>
</evidence>
<dbReference type="GO" id="GO:0005886">
    <property type="term" value="C:plasma membrane"/>
    <property type="evidence" value="ECO:0007669"/>
    <property type="project" value="UniProtKB-SubCell"/>
</dbReference>
<keyword evidence="7 9" id="KW-1133">Transmembrane helix</keyword>
<feature type="transmembrane region" description="Helical" evidence="9">
    <location>
        <begin position="127"/>
        <end position="146"/>
    </location>
</feature>
<reference evidence="12" key="1">
    <citation type="submission" date="2017-04" db="EMBL/GenBank/DDBJ databases">
        <authorList>
            <person name="Bumgarner R.E."/>
            <person name="Fredricks D.N."/>
            <person name="Srinivasan S."/>
        </authorList>
    </citation>
    <scope>NUCLEOTIDE SEQUENCE [LARGE SCALE GENOMIC DNA]</scope>
    <source>
        <strain evidence="12">KA00405</strain>
    </source>
</reference>
<protein>
    <recommendedName>
        <fullName evidence="9">Lipoprotein signal peptidase</fullName>
        <ecNumber evidence="9">3.4.23.36</ecNumber>
    </recommendedName>
    <alternativeName>
        <fullName evidence="9">Prolipoprotein signal peptidase</fullName>
    </alternativeName>
    <alternativeName>
        <fullName evidence="9">Signal peptidase II</fullName>
        <shortName evidence="9">SPase II</shortName>
    </alternativeName>
</protein>
<dbReference type="PRINTS" id="PR00781">
    <property type="entry name" value="LIPOSIGPTASE"/>
</dbReference>
<dbReference type="OMA" id="YHYGFDF"/>
<keyword evidence="8 9" id="KW-0472">Membrane</keyword>
<dbReference type="GO" id="GO:0004190">
    <property type="term" value="F:aspartic-type endopeptidase activity"/>
    <property type="evidence" value="ECO:0007669"/>
    <property type="project" value="UniProtKB-UniRule"/>
</dbReference>
<comment type="caution">
    <text evidence="9">Lacks conserved residue(s) required for the propagation of feature annotation.</text>
</comment>
<dbReference type="EC" id="3.4.23.36" evidence="9"/>
<dbReference type="AlphaFoldDB" id="A0A2J8B4Q3"/>
<dbReference type="RefSeq" id="WP_012993346.1">
    <property type="nucleotide sequence ID" value="NZ_NBZD01000001.1"/>
</dbReference>
<dbReference type="GO" id="GO:0006508">
    <property type="term" value="P:proteolysis"/>
    <property type="evidence" value="ECO:0007669"/>
    <property type="project" value="UniProtKB-KW"/>
</dbReference>
<organism evidence="11 12">
    <name type="scientific">Mageeibacillus indolicus</name>
    <dbReference type="NCBI Taxonomy" id="884684"/>
    <lineage>
        <taxon>Bacteria</taxon>
        <taxon>Bacillati</taxon>
        <taxon>Bacillota</taxon>
        <taxon>Clostridia</taxon>
        <taxon>Eubacteriales</taxon>
        <taxon>Oscillospiraceae</taxon>
        <taxon>Mageeibacillus</taxon>
    </lineage>
</organism>
<accession>A0A2J8B4Q3</accession>
<comment type="catalytic activity">
    <reaction evidence="9">
        <text>Release of signal peptides from bacterial membrane prolipoproteins. Hydrolyzes -Xaa-Yaa-Zaa-|-(S,diacylglyceryl)Cys-, in which Xaa is hydrophobic (preferably Leu), and Yaa (Ala or Ser) and Zaa (Gly or Ala) have small, neutral side chains.</text>
        <dbReference type="EC" id="3.4.23.36"/>
    </reaction>
</comment>
<feature type="transmembrane region" description="Helical" evidence="9">
    <location>
        <begin position="88"/>
        <end position="107"/>
    </location>
</feature>
<evidence type="ECO:0000256" key="4">
    <source>
        <dbReference type="ARBA" id="ARBA00022692"/>
    </source>
</evidence>